<comment type="caution">
    <text evidence="2">The sequence shown here is derived from an EMBL/GenBank/DDBJ whole genome shotgun (WGS) entry which is preliminary data.</text>
</comment>
<dbReference type="EMBL" id="JARPUR010000006">
    <property type="protein sequence ID" value="KAK4874382.1"/>
    <property type="molecule type" value="Genomic_DNA"/>
</dbReference>
<protein>
    <submittedName>
        <fullName evidence="2">Uncharacterized protein</fullName>
    </submittedName>
</protein>
<dbReference type="AlphaFoldDB" id="A0AAN7SCI9"/>
<gene>
    <name evidence="2" type="ORF">RN001_013742</name>
</gene>
<name>A0AAN7SCI9_9COLE</name>
<evidence type="ECO:0000313" key="3">
    <source>
        <dbReference type="Proteomes" id="UP001353858"/>
    </source>
</evidence>
<dbReference type="Proteomes" id="UP001353858">
    <property type="component" value="Unassembled WGS sequence"/>
</dbReference>
<sequence length="144" mass="16321">MNATKPPPLIPFNANHGLRDMMVGEPFIDGQMFPSPPPASACDDDDCIMIEPKEHPVSDMDQYPQNPSLEKDLEKFKSFYQEKENEDDSQVTKIDSDSELEEESGYIKIVNYEKQFINSIKNAISNKINELHLQEKLSSDNSPG</sequence>
<keyword evidence="3" id="KW-1185">Reference proteome</keyword>
<evidence type="ECO:0000313" key="2">
    <source>
        <dbReference type="EMBL" id="KAK4874382.1"/>
    </source>
</evidence>
<proteinExistence type="predicted"/>
<feature type="region of interest" description="Disordered" evidence="1">
    <location>
        <begin position="81"/>
        <end position="100"/>
    </location>
</feature>
<organism evidence="2 3">
    <name type="scientific">Aquatica leii</name>
    <dbReference type="NCBI Taxonomy" id="1421715"/>
    <lineage>
        <taxon>Eukaryota</taxon>
        <taxon>Metazoa</taxon>
        <taxon>Ecdysozoa</taxon>
        <taxon>Arthropoda</taxon>
        <taxon>Hexapoda</taxon>
        <taxon>Insecta</taxon>
        <taxon>Pterygota</taxon>
        <taxon>Neoptera</taxon>
        <taxon>Endopterygota</taxon>
        <taxon>Coleoptera</taxon>
        <taxon>Polyphaga</taxon>
        <taxon>Elateriformia</taxon>
        <taxon>Elateroidea</taxon>
        <taxon>Lampyridae</taxon>
        <taxon>Luciolinae</taxon>
        <taxon>Aquatica</taxon>
    </lineage>
</organism>
<accession>A0AAN7SCI9</accession>
<evidence type="ECO:0000256" key="1">
    <source>
        <dbReference type="SAM" id="MobiDB-lite"/>
    </source>
</evidence>
<reference evidence="3" key="1">
    <citation type="submission" date="2023-01" db="EMBL/GenBank/DDBJ databases">
        <title>Key to firefly adult light organ development and bioluminescence: homeobox transcription factors regulate luciferase expression and transportation to peroxisome.</title>
        <authorList>
            <person name="Fu X."/>
        </authorList>
    </citation>
    <scope>NUCLEOTIDE SEQUENCE [LARGE SCALE GENOMIC DNA]</scope>
</reference>